<gene>
    <name evidence="3" type="ORF">JIG36_20475</name>
</gene>
<accession>A0ABS2ADM8</accession>
<feature type="transmembrane region" description="Helical" evidence="2">
    <location>
        <begin position="32"/>
        <end position="53"/>
    </location>
</feature>
<organism evidence="3 4">
    <name type="scientific">Paractinoplanes ovalisporus</name>
    <dbReference type="NCBI Taxonomy" id="2810368"/>
    <lineage>
        <taxon>Bacteria</taxon>
        <taxon>Bacillati</taxon>
        <taxon>Actinomycetota</taxon>
        <taxon>Actinomycetes</taxon>
        <taxon>Micromonosporales</taxon>
        <taxon>Micromonosporaceae</taxon>
        <taxon>Paractinoplanes</taxon>
    </lineage>
</organism>
<keyword evidence="2" id="KW-1133">Transmembrane helix</keyword>
<sequence>MKLSDLLEDAPPPRFTVDDFIRAGRRRRRRRNAGWAIAAVVAVAIAIGVPQILTRPPSHPVNPVPTPTRALDRLFKTYQVGDLTVGDPEWVGVNNQTTYIGRDRPPGRPLRAVGILNVYRAGFEPTRAWAEKVTPTDPIGGRPAYFAAARPARDNGIWKPVRVLVWQYADNATAVVTAYDRYLGLDDAEMRAVASRFVLQATPQPIRQRYTVSWTPPGLRLAAVEYSMRGPGSVVFVPEAAAATFESTALDGETAGFLANLDTKNQNFGPIAVPPGGMVMDLLGGGRSDQGPVPECGPKRFPDFNAETNASWTRQCVAQIVPISTAGDPDSTTGLYLTVRAGDAVPLDHLRQVAASSKPTGPMARPDSWKPSVEAFPTSAQLPRD</sequence>
<evidence type="ECO:0000256" key="2">
    <source>
        <dbReference type="SAM" id="Phobius"/>
    </source>
</evidence>
<comment type="caution">
    <text evidence="3">The sequence shown here is derived from an EMBL/GenBank/DDBJ whole genome shotgun (WGS) entry which is preliminary data.</text>
</comment>
<proteinExistence type="predicted"/>
<name>A0ABS2ADM8_9ACTN</name>
<dbReference type="EMBL" id="JAENHP010000006">
    <property type="protein sequence ID" value="MBM2617937.1"/>
    <property type="molecule type" value="Genomic_DNA"/>
</dbReference>
<dbReference type="Proteomes" id="UP000632138">
    <property type="component" value="Unassembled WGS sequence"/>
</dbReference>
<reference evidence="3 4" key="1">
    <citation type="submission" date="2021-01" db="EMBL/GenBank/DDBJ databases">
        <title>Actinoplanes sp. nov. LDG1-06 isolated from lichen.</title>
        <authorList>
            <person name="Saeng-In P."/>
            <person name="Phongsopitanun W."/>
            <person name="Kanchanasin P."/>
            <person name="Yuki M."/>
            <person name="Kudo T."/>
            <person name="Ohkuma M."/>
            <person name="Tanasupawat S."/>
        </authorList>
    </citation>
    <scope>NUCLEOTIDE SEQUENCE [LARGE SCALE GENOMIC DNA]</scope>
    <source>
        <strain evidence="3 4">LDG1-06</strain>
    </source>
</reference>
<evidence type="ECO:0000256" key="1">
    <source>
        <dbReference type="SAM" id="MobiDB-lite"/>
    </source>
</evidence>
<dbReference type="RefSeq" id="WP_203377958.1">
    <property type="nucleotide sequence ID" value="NZ_JAENHP010000006.1"/>
</dbReference>
<protein>
    <submittedName>
        <fullName evidence="3">Uncharacterized protein</fullName>
    </submittedName>
</protein>
<keyword evidence="2" id="KW-0812">Transmembrane</keyword>
<feature type="region of interest" description="Disordered" evidence="1">
    <location>
        <begin position="354"/>
        <end position="385"/>
    </location>
</feature>
<evidence type="ECO:0000313" key="4">
    <source>
        <dbReference type="Proteomes" id="UP000632138"/>
    </source>
</evidence>
<keyword evidence="2" id="KW-0472">Membrane</keyword>
<keyword evidence="4" id="KW-1185">Reference proteome</keyword>
<evidence type="ECO:0000313" key="3">
    <source>
        <dbReference type="EMBL" id="MBM2617937.1"/>
    </source>
</evidence>